<evidence type="ECO:0000256" key="2">
    <source>
        <dbReference type="SAM" id="SignalP"/>
    </source>
</evidence>
<keyword evidence="1" id="KW-1133">Transmembrane helix</keyword>
<feature type="signal peptide" evidence="2">
    <location>
        <begin position="1"/>
        <end position="21"/>
    </location>
</feature>
<reference evidence="3 4" key="1">
    <citation type="submission" date="2019-03" db="EMBL/GenBank/DDBJ databases">
        <title>Genomic Encyclopedia of Type Strains, Phase IV (KMG-IV): sequencing the most valuable type-strain genomes for metagenomic binning, comparative biology and taxonomic classification.</title>
        <authorList>
            <person name="Goeker M."/>
        </authorList>
    </citation>
    <scope>NUCLEOTIDE SEQUENCE [LARGE SCALE GENOMIC DNA]</scope>
    <source>
        <strain evidence="3 4">DSM 25903</strain>
    </source>
</reference>
<gene>
    <name evidence="3" type="ORF">EV668_2947</name>
</gene>
<feature type="transmembrane region" description="Helical" evidence="1">
    <location>
        <begin position="221"/>
        <end position="241"/>
    </location>
</feature>
<dbReference type="Proteomes" id="UP000295122">
    <property type="component" value="Unassembled WGS sequence"/>
</dbReference>
<proteinExistence type="predicted"/>
<keyword evidence="4" id="KW-1185">Reference proteome</keyword>
<sequence>MRTFAALVLLLVLLGASPSAAHQPYFGRSETVDLPDGRTGEMRIVYGDGIMFSDPSRVVLIGPDGRLLARSRRGRPMSLVCRDRTCLGYDSRSFQSLEPDPTSFLVSGPLVSPNDGQDDIWALDEGTDDVGFSRRIASPLEILRGEFGHAREHARDFLTLILLAFIALSATAARRLSFRRAAGPPRRLLAKGASVVFETIAYIPLVLMLGVAIVFGGLSLLALLVTVCGSFLLAELAGWALDALRRA</sequence>
<organism evidence="3 4">
    <name type="scientific">Enterovirga rhinocerotis</name>
    <dbReference type="NCBI Taxonomy" id="1339210"/>
    <lineage>
        <taxon>Bacteria</taxon>
        <taxon>Pseudomonadati</taxon>
        <taxon>Pseudomonadota</taxon>
        <taxon>Alphaproteobacteria</taxon>
        <taxon>Hyphomicrobiales</taxon>
        <taxon>Methylobacteriaceae</taxon>
        <taxon>Enterovirga</taxon>
    </lineage>
</organism>
<evidence type="ECO:0000313" key="4">
    <source>
        <dbReference type="Proteomes" id="UP000295122"/>
    </source>
</evidence>
<feature type="chain" id="PRO_5020532197" evidence="2">
    <location>
        <begin position="22"/>
        <end position="247"/>
    </location>
</feature>
<name>A0A4R7BZB0_9HYPH</name>
<protein>
    <submittedName>
        <fullName evidence="3">Uncharacterized protein</fullName>
    </submittedName>
</protein>
<accession>A0A4R7BZB0</accession>
<keyword evidence="1" id="KW-0472">Membrane</keyword>
<evidence type="ECO:0000256" key="1">
    <source>
        <dbReference type="SAM" id="Phobius"/>
    </source>
</evidence>
<keyword evidence="2" id="KW-0732">Signal</keyword>
<evidence type="ECO:0000313" key="3">
    <source>
        <dbReference type="EMBL" id="TDR90105.1"/>
    </source>
</evidence>
<comment type="caution">
    <text evidence="3">The sequence shown here is derived from an EMBL/GenBank/DDBJ whole genome shotgun (WGS) entry which is preliminary data.</text>
</comment>
<keyword evidence="1" id="KW-0812">Transmembrane</keyword>
<dbReference type="AlphaFoldDB" id="A0A4R7BZB0"/>
<dbReference type="EMBL" id="SNZR01000013">
    <property type="protein sequence ID" value="TDR90105.1"/>
    <property type="molecule type" value="Genomic_DNA"/>
</dbReference>
<feature type="transmembrane region" description="Helical" evidence="1">
    <location>
        <begin position="188"/>
        <end position="215"/>
    </location>
</feature>
<feature type="transmembrane region" description="Helical" evidence="1">
    <location>
        <begin position="157"/>
        <end position="176"/>
    </location>
</feature>